<feature type="compositionally biased region" description="Acidic residues" evidence="1">
    <location>
        <begin position="69"/>
        <end position="86"/>
    </location>
</feature>
<feature type="region of interest" description="Disordered" evidence="1">
    <location>
        <begin position="61"/>
        <end position="148"/>
    </location>
</feature>
<dbReference type="AlphaFoldDB" id="A0A2S9YMR2"/>
<dbReference type="RefSeq" id="WP_146157893.1">
    <property type="nucleotide sequence ID" value="NZ_PVNL01000076.1"/>
</dbReference>
<feature type="compositionally biased region" description="Low complexity" evidence="1">
    <location>
        <begin position="128"/>
        <end position="141"/>
    </location>
</feature>
<organism evidence="2 3">
    <name type="scientific">Enhygromyxa salina</name>
    <dbReference type="NCBI Taxonomy" id="215803"/>
    <lineage>
        <taxon>Bacteria</taxon>
        <taxon>Pseudomonadati</taxon>
        <taxon>Myxococcota</taxon>
        <taxon>Polyangia</taxon>
        <taxon>Nannocystales</taxon>
        <taxon>Nannocystaceae</taxon>
        <taxon>Enhygromyxa</taxon>
    </lineage>
</organism>
<sequence length="148" mass="15974">MIAYEMLVQTIADWKAGVRPTAPSMPPIPSGAPEVVEEFDSGVVDMDEGQYGEGEYAVDGDAQSQGEYAESDESEYAVDVEGDGDYAEQSGGYAAQSGGYAAQSGQYEEQTEQSDGQYSQPEYAQPEYAQPQPDDSAAQAYQDDDEQY</sequence>
<feature type="compositionally biased region" description="Low complexity" evidence="1">
    <location>
        <begin position="89"/>
        <end position="107"/>
    </location>
</feature>
<evidence type="ECO:0000313" key="3">
    <source>
        <dbReference type="Proteomes" id="UP000238823"/>
    </source>
</evidence>
<gene>
    <name evidence="2" type="ORF">ENSA7_39230</name>
</gene>
<evidence type="ECO:0000313" key="2">
    <source>
        <dbReference type="EMBL" id="PRQ06377.1"/>
    </source>
</evidence>
<dbReference type="Proteomes" id="UP000238823">
    <property type="component" value="Unassembled WGS sequence"/>
</dbReference>
<reference evidence="2 3" key="1">
    <citation type="submission" date="2018-03" db="EMBL/GenBank/DDBJ databases">
        <title>Draft Genome Sequences of the Obligatory Marine Myxobacteria Enhygromyxa salina SWB007.</title>
        <authorList>
            <person name="Poehlein A."/>
            <person name="Moghaddam J.A."/>
            <person name="Harms H."/>
            <person name="Alanjari M."/>
            <person name="Koenig G.M."/>
            <person name="Daniel R."/>
            <person name="Schaeberle T.F."/>
        </authorList>
    </citation>
    <scope>NUCLEOTIDE SEQUENCE [LARGE SCALE GENOMIC DNA]</scope>
    <source>
        <strain evidence="2 3">SWB007</strain>
    </source>
</reference>
<name>A0A2S9YMR2_9BACT</name>
<dbReference type="EMBL" id="PVNL01000076">
    <property type="protein sequence ID" value="PRQ06377.1"/>
    <property type="molecule type" value="Genomic_DNA"/>
</dbReference>
<comment type="caution">
    <text evidence="2">The sequence shown here is derived from an EMBL/GenBank/DDBJ whole genome shotgun (WGS) entry which is preliminary data.</text>
</comment>
<feature type="compositionally biased region" description="Polar residues" evidence="1">
    <location>
        <begin position="113"/>
        <end position="122"/>
    </location>
</feature>
<proteinExistence type="predicted"/>
<accession>A0A2S9YMR2</accession>
<protein>
    <submittedName>
        <fullName evidence="2">Uncharacterized protein</fullName>
    </submittedName>
</protein>
<evidence type="ECO:0000256" key="1">
    <source>
        <dbReference type="SAM" id="MobiDB-lite"/>
    </source>
</evidence>
<dbReference type="OrthoDB" id="9990082at2"/>